<evidence type="ECO:0000256" key="2">
    <source>
        <dbReference type="ARBA" id="ARBA00022512"/>
    </source>
</evidence>
<dbReference type="Proteomes" id="UP000604825">
    <property type="component" value="Unassembled WGS sequence"/>
</dbReference>
<evidence type="ECO:0000256" key="6">
    <source>
        <dbReference type="ARBA" id="ARBA00023180"/>
    </source>
</evidence>
<dbReference type="Gene3D" id="2.40.40.10">
    <property type="entry name" value="RlpA-like domain"/>
    <property type="match status" value="1"/>
</dbReference>
<protein>
    <recommendedName>
        <fullName evidence="8">Expansin</fullName>
    </recommendedName>
</protein>
<comment type="similarity">
    <text evidence="1 8">Belongs to the expansin family. Expansin A subfamily.</text>
</comment>
<comment type="caution">
    <text evidence="11">The sequence shown here is derived from an EMBL/GenBank/DDBJ whole genome shotgun (WGS) entry which is preliminary data.</text>
</comment>
<dbReference type="InterPro" id="IPR007112">
    <property type="entry name" value="Expansin/allergen_DPBB_dom"/>
</dbReference>
<keyword evidence="4 8" id="KW-0732">Signal</keyword>
<dbReference type="SUPFAM" id="SSF50685">
    <property type="entry name" value="Barwin-like endoglucanases"/>
    <property type="match status" value="1"/>
</dbReference>
<dbReference type="PROSITE" id="PS50843">
    <property type="entry name" value="EXPANSIN_CBD"/>
    <property type="match status" value="1"/>
</dbReference>
<organism evidence="11 12">
    <name type="scientific">Miscanthus lutarioriparius</name>
    <dbReference type="NCBI Taxonomy" id="422564"/>
    <lineage>
        <taxon>Eukaryota</taxon>
        <taxon>Viridiplantae</taxon>
        <taxon>Streptophyta</taxon>
        <taxon>Embryophyta</taxon>
        <taxon>Tracheophyta</taxon>
        <taxon>Spermatophyta</taxon>
        <taxon>Magnoliopsida</taxon>
        <taxon>Liliopsida</taxon>
        <taxon>Poales</taxon>
        <taxon>Poaceae</taxon>
        <taxon>PACMAD clade</taxon>
        <taxon>Panicoideae</taxon>
        <taxon>Andropogonodae</taxon>
        <taxon>Andropogoneae</taxon>
        <taxon>Saccharinae</taxon>
        <taxon>Miscanthus</taxon>
    </lineage>
</organism>
<dbReference type="PROSITE" id="PS50842">
    <property type="entry name" value="EXPANSIN_EG45"/>
    <property type="match status" value="1"/>
</dbReference>
<evidence type="ECO:0000256" key="8">
    <source>
        <dbReference type="RuleBase" id="RU365023"/>
    </source>
</evidence>
<feature type="domain" description="Expansin-like CBD" evidence="10">
    <location>
        <begin position="151"/>
        <end position="231"/>
    </location>
</feature>
<comment type="function">
    <text evidence="8">Causes loosening and extension of plant cell walls by disrupting non-covalent bonding between cellulose microfibrils and matrix glucans. No enzymatic activity has been found.</text>
</comment>
<proteinExistence type="inferred from homology"/>
<keyword evidence="5" id="KW-0472">Membrane</keyword>
<keyword evidence="6" id="KW-0325">Glycoprotein</keyword>
<dbReference type="InterPro" id="IPR036749">
    <property type="entry name" value="Expansin_CBD_sf"/>
</dbReference>
<evidence type="ECO:0000256" key="5">
    <source>
        <dbReference type="ARBA" id="ARBA00023136"/>
    </source>
</evidence>
<keyword evidence="2 8" id="KW-0134">Cell wall</keyword>
<evidence type="ECO:0000256" key="1">
    <source>
        <dbReference type="ARBA" id="ARBA00005392"/>
    </source>
</evidence>
<dbReference type="CDD" id="cd22274">
    <property type="entry name" value="DPBB_EXPA_N"/>
    <property type="match status" value="1"/>
</dbReference>
<gene>
    <name evidence="11" type="ORF">NCGR_LOCUS65362</name>
</gene>
<dbReference type="PRINTS" id="PR01225">
    <property type="entry name" value="EXPANSNFAMLY"/>
</dbReference>
<dbReference type="PANTHER" id="PTHR31867">
    <property type="entry name" value="EXPANSIN-A15"/>
    <property type="match status" value="1"/>
</dbReference>
<dbReference type="InterPro" id="IPR036908">
    <property type="entry name" value="RlpA-like_sf"/>
</dbReference>
<dbReference type="EMBL" id="CAJGYO010000174">
    <property type="protein sequence ID" value="CAD6341264.1"/>
    <property type="molecule type" value="Genomic_DNA"/>
</dbReference>
<feature type="domain" description="Expansin-like EG45" evidence="9">
    <location>
        <begin position="44"/>
        <end position="141"/>
    </location>
</feature>
<dbReference type="Pfam" id="PF03330">
    <property type="entry name" value="DPBB_1"/>
    <property type="match status" value="1"/>
</dbReference>
<dbReference type="InterPro" id="IPR007118">
    <property type="entry name" value="Expan_Lol_pI"/>
</dbReference>
<name>A0A811SJ18_9POAL</name>
<evidence type="ECO:0000259" key="10">
    <source>
        <dbReference type="PROSITE" id="PS50843"/>
    </source>
</evidence>
<accession>A0A811SJ18</accession>
<sequence length="237" mass="25558">MGKRFLHQLLAVVLALFVSPARSGDWLPATATFYGGANGSDTMGGACGYSDLYEQGYGINNAALNTALFNDGASCGQCYVIICDSSKTGWCKPGNNWVVVYATNFCPPNWDLPAGGELPAAGCAGIIPVLYQRVKCWKSGGVRFTIAGFNGFYMVLITNVVGSGSIQSMAMKGSNTDWIPMYRNWGANWHCLSGGLVGQGLSFALVSIGGQNLVFKDVVPEWWQFEQTFTTYQNFDD</sequence>
<dbReference type="InterPro" id="IPR002963">
    <property type="entry name" value="Expansin"/>
</dbReference>
<keyword evidence="7 8" id="KW-0961">Cell wall biogenesis/degradation</keyword>
<dbReference type="OrthoDB" id="636220at2759"/>
<dbReference type="Pfam" id="PF01357">
    <property type="entry name" value="Expansin_C"/>
    <property type="match status" value="1"/>
</dbReference>
<dbReference type="InterPro" id="IPR009009">
    <property type="entry name" value="RlpA-like_DPBB"/>
</dbReference>
<evidence type="ECO:0000256" key="3">
    <source>
        <dbReference type="ARBA" id="ARBA00022525"/>
    </source>
</evidence>
<keyword evidence="3 8" id="KW-0964">Secreted</keyword>
<dbReference type="GO" id="GO:0005576">
    <property type="term" value="C:extracellular region"/>
    <property type="evidence" value="ECO:0007669"/>
    <property type="project" value="InterPro"/>
</dbReference>
<dbReference type="GO" id="GO:0009664">
    <property type="term" value="P:plant-type cell wall organization"/>
    <property type="evidence" value="ECO:0007669"/>
    <property type="project" value="InterPro"/>
</dbReference>
<keyword evidence="12" id="KW-1185">Reference proteome</keyword>
<dbReference type="Gene3D" id="2.60.40.760">
    <property type="entry name" value="Expansin, cellulose-binding-like domain"/>
    <property type="match status" value="1"/>
</dbReference>
<dbReference type="GO" id="GO:0016020">
    <property type="term" value="C:membrane"/>
    <property type="evidence" value="ECO:0007669"/>
    <property type="project" value="UniProtKB-SubCell"/>
</dbReference>
<feature type="chain" id="PRO_5033091985" description="Expansin" evidence="8">
    <location>
        <begin position="24"/>
        <end position="237"/>
    </location>
</feature>
<evidence type="ECO:0000313" key="12">
    <source>
        <dbReference type="Proteomes" id="UP000604825"/>
    </source>
</evidence>
<dbReference type="InterPro" id="IPR007117">
    <property type="entry name" value="Expansin_CBD"/>
</dbReference>
<feature type="signal peptide" evidence="8">
    <location>
        <begin position="1"/>
        <end position="23"/>
    </location>
</feature>
<evidence type="ECO:0000256" key="4">
    <source>
        <dbReference type="ARBA" id="ARBA00022729"/>
    </source>
</evidence>
<reference evidence="11" key="1">
    <citation type="submission" date="2020-10" db="EMBL/GenBank/DDBJ databases">
        <authorList>
            <person name="Han B."/>
            <person name="Lu T."/>
            <person name="Zhao Q."/>
            <person name="Huang X."/>
            <person name="Zhao Y."/>
        </authorList>
    </citation>
    <scope>NUCLEOTIDE SEQUENCE</scope>
</reference>
<dbReference type="AlphaFoldDB" id="A0A811SJ18"/>
<evidence type="ECO:0000313" key="11">
    <source>
        <dbReference type="EMBL" id="CAD6341264.1"/>
    </source>
</evidence>
<evidence type="ECO:0000259" key="9">
    <source>
        <dbReference type="PROSITE" id="PS50842"/>
    </source>
</evidence>
<dbReference type="SUPFAM" id="SSF49590">
    <property type="entry name" value="PHL pollen allergen"/>
    <property type="match status" value="1"/>
</dbReference>
<dbReference type="PRINTS" id="PR01226">
    <property type="entry name" value="EXPANSIN"/>
</dbReference>
<evidence type="ECO:0000256" key="7">
    <source>
        <dbReference type="ARBA" id="ARBA00023316"/>
    </source>
</evidence>
<dbReference type="SMART" id="SM00837">
    <property type="entry name" value="DPBB_1"/>
    <property type="match status" value="1"/>
</dbReference>
<comment type="subcellular location">
    <subcellularLocation>
        <location evidence="8">Secreted</location>
        <location evidence="8">Cell wall</location>
    </subcellularLocation>
    <subcellularLocation>
        <location evidence="8">Membrane</location>
        <topology evidence="8">Peripheral membrane protein</topology>
    </subcellularLocation>
</comment>